<dbReference type="Proteomes" id="UP001189429">
    <property type="component" value="Unassembled WGS sequence"/>
</dbReference>
<name>A0ABN9R3E7_9DINO</name>
<organism evidence="1 2">
    <name type="scientific">Prorocentrum cordatum</name>
    <dbReference type="NCBI Taxonomy" id="2364126"/>
    <lineage>
        <taxon>Eukaryota</taxon>
        <taxon>Sar</taxon>
        <taxon>Alveolata</taxon>
        <taxon>Dinophyceae</taxon>
        <taxon>Prorocentrales</taxon>
        <taxon>Prorocentraceae</taxon>
        <taxon>Prorocentrum</taxon>
    </lineage>
</organism>
<protein>
    <submittedName>
        <fullName evidence="1">Uncharacterized protein</fullName>
    </submittedName>
</protein>
<feature type="non-terminal residue" evidence="1">
    <location>
        <position position="1"/>
    </location>
</feature>
<reference evidence="1" key="1">
    <citation type="submission" date="2023-10" db="EMBL/GenBank/DDBJ databases">
        <authorList>
            <person name="Chen Y."/>
            <person name="Shah S."/>
            <person name="Dougan E. K."/>
            <person name="Thang M."/>
            <person name="Chan C."/>
        </authorList>
    </citation>
    <scope>NUCLEOTIDE SEQUENCE [LARGE SCALE GENOMIC DNA]</scope>
</reference>
<evidence type="ECO:0000313" key="2">
    <source>
        <dbReference type="Proteomes" id="UP001189429"/>
    </source>
</evidence>
<comment type="caution">
    <text evidence="1">The sequence shown here is derived from an EMBL/GenBank/DDBJ whole genome shotgun (WGS) entry which is preliminary data.</text>
</comment>
<keyword evidence="2" id="KW-1185">Reference proteome</keyword>
<evidence type="ECO:0000313" key="1">
    <source>
        <dbReference type="EMBL" id="CAK0813286.1"/>
    </source>
</evidence>
<gene>
    <name evidence="1" type="ORF">PCOR1329_LOCUS17280</name>
</gene>
<accession>A0ABN9R3E7</accession>
<proteinExistence type="predicted"/>
<feature type="non-terminal residue" evidence="1">
    <location>
        <position position="119"/>
    </location>
</feature>
<dbReference type="EMBL" id="CAUYUJ010005339">
    <property type="protein sequence ID" value="CAK0813286.1"/>
    <property type="molecule type" value="Genomic_DNA"/>
</dbReference>
<sequence length="119" mass="13613">VKRQLVRPMSSPHAPAELSLLVVRWWDYWKNKRSRSHNVANEEMLLDMLEGPGSPHESFGKTGMYQVHSAFIRNTSDLASVGKQLAASMRGKRRAGMYFLWPTQRPAVEMRMPGSVEEK</sequence>